<gene>
    <name evidence="2" type="ORF">Aple_005030</name>
</gene>
<dbReference type="Pfam" id="PF12831">
    <property type="entry name" value="FAD_oxidored"/>
    <property type="match status" value="1"/>
</dbReference>
<organism evidence="2 3">
    <name type="scientific">Acrocarpospora pleiomorpha</name>
    <dbReference type="NCBI Taxonomy" id="90975"/>
    <lineage>
        <taxon>Bacteria</taxon>
        <taxon>Bacillati</taxon>
        <taxon>Actinomycetota</taxon>
        <taxon>Actinomycetes</taxon>
        <taxon>Streptosporangiales</taxon>
        <taxon>Streptosporangiaceae</taxon>
        <taxon>Acrocarpospora</taxon>
    </lineage>
</organism>
<evidence type="ECO:0000313" key="2">
    <source>
        <dbReference type="EMBL" id="GES17608.1"/>
    </source>
</evidence>
<dbReference type="AlphaFoldDB" id="A0A5M3XHQ1"/>
<dbReference type="GO" id="GO:0009435">
    <property type="term" value="P:NAD+ biosynthetic process"/>
    <property type="evidence" value="ECO:0007669"/>
    <property type="project" value="InterPro"/>
</dbReference>
<evidence type="ECO:0000256" key="1">
    <source>
        <dbReference type="SAM" id="MobiDB-lite"/>
    </source>
</evidence>
<accession>A0A5M3XHQ1</accession>
<comment type="caution">
    <text evidence="2">The sequence shown here is derived from an EMBL/GenBank/DDBJ whole genome shotgun (WGS) entry which is preliminary data.</text>
</comment>
<name>A0A5M3XHQ1_9ACTN</name>
<keyword evidence="3" id="KW-1185">Reference proteome</keyword>
<dbReference type="PRINTS" id="PR00411">
    <property type="entry name" value="PNDRDTASEI"/>
</dbReference>
<dbReference type="PANTHER" id="PTHR42716">
    <property type="entry name" value="L-ASPARTATE OXIDASE"/>
    <property type="match status" value="1"/>
</dbReference>
<sequence length="556" mass="60651">MHTSAISTDLLVVGGGLGGVAAALTAAKLGRRVVLAERSTWLGGQLSTQAVPPDEHQWIETSLTSPSYRALREAIRGHYRRAYPLTEDAAGIEHLNPGMGFVSRICHEPRVGALAVEEILSAHIASGAITVLREHTAVDVRRDGRRITSVTLRAPNGDQLEVRATLVADATEEGDLIELAGLPVVIGAEGKDETGELHAPDVADVHDQQAVSWCVALEYRPGEDHTIPRPDGYEHWRDTIDPRWPGSQLSWEDVVPDTLQPRVRPLFAQSPEEAIRTRADDLWQYRRILARQLLDPAFTGGEITLVNWPQIDYWELPLHGVSPQTREKALEGARSLTRSFVHWMQTEAPRHDGGFGYPELRPRGDVTGTADGLAKEVYIRESRRIRALFTVTEGHIGRQMRGADAGSAIFADSVGIGYYRIDLHPSTSGRNYVDIDCFPFQIPLGALIAADADNFVAANKNIGTTHITNGAYRLHPVEWSIGEAVGALAARVVETGLDPAQIREDLRQLTQLQRVLAEDLGVSLAWPEQTRTGGAAFDRVPMPSDDAAPAPAPAGV</sequence>
<dbReference type="OrthoDB" id="615715at2"/>
<dbReference type="SUPFAM" id="SSF51905">
    <property type="entry name" value="FAD/NAD(P)-binding domain"/>
    <property type="match status" value="1"/>
</dbReference>
<dbReference type="PANTHER" id="PTHR42716:SF1">
    <property type="entry name" value="SLL0471 PROTEIN"/>
    <property type="match status" value="1"/>
</dbReference>
<dbReference type="InterPro" id="IPR005288">
    <property type="entry name" value="NadB"/>
</dbReference>
<evidence type="ECO:0000313" key="3">
    <source>
        <dbReference type="Proteomes" id="UP000377595"/>
    </source>
</evidence>
<reference evidence="2 3" key="1">
    <citation type="submission" date="2019-10" db="EMBL/GenBank/DDBJ databases">
        <title>Whole genome shotgun sequence of Acrocarpospora pleiomorpha NBRC 16267.</title>
        <authorList>
            <person name="Ichikawa N."/>
            <person name="Kimura A."/>
            <person name="Kitahashi Y."/>
            <person name="Komaki H."/>
            <person name="Oguchi A."/>
        </authorList>
    </citation>
    <scope>NUCLEOTIDE SEQUENCE [LARGE SCALE GENOMIC DNA]</scope>
    <source>
        <strain evidence="2 3">NBRC 16267</strain>
    </source>
</reference>
<dbReference type="InterPro" id="IPR036188">
    <property type="entry name" value="FAD/NAD-bd_sf"/>
</dbReference>
<dbReference type="EMBL" id="BLAF01000004">
    <property type="protein sequence ID" value="GES17608.1"/>
    <property type="molecule type" value="Genomic_DNA"/>
</dbReference>
<feature type="compositionally biased region" description="Low complexity" evidence="1">
    <location>
        <begin position="547"/>
        <end position="556"/>
    </location>
</feature>
<proteinExistence type="predicted"/>
<dbReference type="RefSeq" id="WP_155342750.1">
    <property type="nucleotide sequence ID" value="NZ_BAAAHM010000001.1"/>
</dbReference>
<dbReference type="Gene3D" id="3.50.50.60">
    <property type="entry name" value="FAD/NAD(P)-binding domain"/>
    <property type="match status" value="1"/>
</dbReference>
<dbReference type="GO" id="GO:0008734">
    <property type="term" value="F:L-aspartate oxidase activity"/>
    <property type="evidence" value="ECO:0007669"/>
    <property type="project" value="InterPro"/>
</dbReference>
<feature type="region of interest" description="Disordered" evidence="1">
    <location>
        <begin position="534"/>
        <end position="556"/>
    </location>
</feature>
<protein>
    <submittedName>
        <fullName evidence="2">FAD-dependent oxidoreductase</fullName>
    </submittedName>
</protein>
<dbReference type="Proteomes" id="UP000377595">
    <property type="component" value="Unassembled WGS sequence"/>
</dbReference>